<dbReference type="EMBL" id="CP133622">
    <property type="protein sequence ID" value="WMV54124.1"/>
    <property type="molecule type" value="Genomic_DNA"/>
</dbReference>
<dbReference type="PANTHER" id="PTHR12428:SF65">
    <property type="entry name" value="CYTOCHROME C OXIDASE ASSEMBLY PROTEIN COX18, MITOCHONDRIAL"/>
    <property type="match status" value="1"/>
</dbReference>
<feature type="transmembrane region" description="Helical" evidence="6">
    <location>
        <begin position="204"/>
        <end position="222"/>
    </location>
</feature>
<evidence type="ECO:0000256" key="5">
    <source>
        <dbReference type="ARBA" id="ARBA00023136"/>
    </source>
</evidence>
<feature type="transmembrane region" description="Helical" evidence="6">
    <location>
        <begin position="134"/>
        <end position="157"/>
    </location>
</feature>
<feature type="transmembrane region" description="Helical" evidence="6">
    <location>
        <begin position="269"/>
        <end position="290"/>
    </location>
</feature>
<organism evidence="7 8">
    <name type="scientific">Solanum verrucosum</name>
    <dbReference type="NCBI Taxonomy" id="315347"/>
    <lineage>
        <taxon>Eukaryota</taxon>
        <taxon>Viridiplantae</taxon>
        <taxon>Streptophyta</taxon>
        <taxon>Embryophyta</taxon>
        <taxon>Tracheophyta</taxon>
        <taxon>Spermatophyta</taxon>
        <taxon>Magnoliopsida</taxon>
        <taxon>eudicotyledons</taxon>
        <taxon>Gunneridae</taxon>
        <taxon>Pentapetalae</taxon>
        <taxon>asterids</taxon>
        <taxon>lamiids</taxon>
        <taxon>Solanales</taxon>
        <taxon>Solanaceae</taxon>
        <taxon>Solanoideae</taxon>
        <taxon>Solaneae</taxon>
        <taxon>Solanum</taxon>
    </lineage>
</organism>
<evidence type="ECO:0000256" key="3">
    <source>
        <dbReference type="ARBA" id="ARBA00022692"/>
    </source>
</evidence>
<keyword evidence="5 6" id="KW-0472">Membrane</keyword>
<dbReference type="CDD" id="cd20069">
    <property type="entry name" value="5TM_Oxa1-like"/>
    <property type="match status" value="1"/>
</dbReference>
<keyword evidence="8" id="KW-1185">Reference proteome</keyword>
<comment type="subcellular location">
    <subcellularLocation>
        <location evidence="1">Membrane</location>
        <topology evidence="1">Multi-pass membrane protein</topology>
    </subcellularLocation>
</comment>
<dbReference type="GO" id="GO:0005743">
    <property type="term" value="C:mitochondrial inner membrane"/>
    <property type="evidence" value="ECO:0007669"/>
    <property type="project" value="TreeGrafter"/>
</dbReference>
<dbReference type="PANTHER" id="PTHR12428">
    <property type="entry name" value="OXA1"/>
    <property type="match status" value="1"/>
</dbReference>
<name>A0AAF0ZZ35_SOLVR</name>
<reference evidence="7" key="1">
    <citation type="submission" date="2023-08" db="EMBL/GenBank/DDBJ databases">
        <title>A de novo genome assembly of Solanum verrucosum Schlechtendal, a Mexican diploid species geographically isolated from the other diploid A-genome species in potato relatives.</title>
        <authorList>
            <person name="Hosaka K."/>
        </authorList>
    </citation>
    <scope>NUCLEOTIDE SEQUENCE</scope>
    <source>
        <tissue evidence="7">Young leaves</tissue>
    </source>
</reference>
<protein>
    <recommendedName>
        <fullName evidence="9">ALBINO3-like protein 2, chloroplastic</fullName>
    </recommendedName>
</protein>
<dbReference type="Proteomes" id="UP001234989">
    <property type="component" value="Chromosome 11"/>
</dbReference>
<evidence type="ECO:0000313" key="7">
    <source>
        <dbReference type="EMBL" id="WMV54124.1"/>
    </source>
</evidence>
<comment type="similarity">
    <text evidence="2">Belongs to the OXA1/ALB3/YidC (TC 2.A.9.2) family.</text>
</comment>
<dbReference type="SUPFAM" id="SSF48452">
    <property type="entry name" value="TPR-like"/>
    <property type="match status" value="1"/>
</dbReference>
<gene>
    <name evidence="7" type="ORF">MTR67_047509</name>
</gene>
<dbReference type="GO" id="GO:0032979">
    <property type="term" value="P:protein insertion into mitochondrial inner membrane from matrix"/>
    <property type="evidence" value="ECO:0007669"/>
    <property type="project" value="TreeGrafter"/>
</dbReference>
<evidence type="ECO:0000256" key="1">
    <source>
        <dbReference type="ARBA" id="ARBA00004141"/>
    </source>
</evidence>
<accession>A0AAF0ZZ35</accession>
<evidence type="ECO:0000256" key="6">
    <source>
        <dbReference type="SAM" id="Phobius"/>
    </source>
</evidence>
<feature type="transmembrane region" description="Helical" evidence="6">
    <location>
        <begin position="338"/>
        <end position="359"/>
    </location>
</feature>
<dbReference type="InterPro" id="IPR001708">
    <property type="entry name" value="YidC/ALB3/OXA1/COX18"/>
</dbReference>
<keyword evidence="3 6" id="KW-0812">Transmembrane</keyword>
<evidence type="ECO:0000256" key="2">
    <source>
        <dbReference type="ARBA" id="ARBA00010583"/>
    </source>
</evidence>
<dbReference type="Gene3D" id="1.25.40.10">
    <property type="entry name" value="Tetratricopeptide repeat domain"/>
    <property type="match status" value="1"/>
</dbReference>
<proteinExistence type="inferred from homology"/>
<dbReference type="InterPro" id="IPR011990">
    <property type="entry name" value="TPR-like_helical_dom_sf"/>
</dbReference>
<evidence type="ECO:0000313" key="8">
    <source>
        <dbReference type="Proteomes" id="UP001234989"/>
    </source>
</evidence>
<sequence length="630" mass="71302">MSVQRFLQHRRYSRNSPEIYFLHNFTSSDSHNKPSNPSDHYRCHNHRHNRYVHFLNSLLPSKPQFVIPHSVSFCRSFSTGDSRIGSISDDSVVTQYENTDLLISENISAGVEESILPVRALISLLDGYHDLTGFPWWIIIVSSTVALRLTLFPFVLLQLHKLKRIGELFPKLPPPLPPPMSGRSLRDQLKIFFKEKRAAGCPSFFWYFASLTVQVPCFLLWITTIRRMSLHHHEGFDCGGILWFQNLTEIPSGVLGPVFPLLIAGLHYINVQTCSLGAHLAMVGGSWILFNVWGRPEKSRCVQVFCGIVEVSFQKSSVEKMSGFVGLIAKFYKKYLEVLTLPILFITFNMPQGSLVFWLTNSSMTVIQQLSLNHPNVRKKLGLPQKDPQLEAAHQKELGNTGEIKIDPSKNQSEISVQNLSPHELVNLSIKLLAGGRKDEAMSFLRLAIAKDPENVRALLIVGQTLLQDGSLPEATEYLERTIAKFMERVTEFGKVKICFSIFGTFYSLCSQLLLKENQMEIEDVDLLILSSQWAGVACIRQGKMGEGLAHLERIATLKEPDDPKSKAHYYDGLVLLSSTLINVGRKNDAINYLQMATAYDESYKEFLQQCENEEDDITSDLVTSRRGDY</sequence>
<evidence type="ECO:0008006" key="9">
    <source>
        <dbReference type="Google" id="ProtNLM"/>
    </source>
</evidence>
<evidence type="ECO:0000256" key="4">
    <source>
        <dbReference type="ARBA" id="ARBA00022989"/>
    </source>
</evidence>
<keyword evidence="4 6" id="KW-1133">Transmembrane helix</keyword>
<dbReference type="AlphaFoldDB" id="A0AAF0ZZ35"/>
<dbReference type="GO" id="GO:0032977">
    <property type="term" value="F:membrane insertase activity"/>
    <property type="evidence" value="ECO:0007669"/>
    <property type="project" value="InterPro"/>
</dbReference>